<dbReference type="Proteomes" id="UP000596977">
    <property type="component" value="Unassembled WGS sequence"/>
</dbReference>
<evidence type="ECO:0000313" key="2">
    <source>
        <dbReference type="Proteomes" id="UP000596977"/>
    </source>
</evidence>
<protein>
    <submittedName>
        <fullName evidence="1">Uncharacterized protein</fullName>
    </submittedName>
</protein>
<evidence type="ECO:0000313" key="1">
    <source>
        <dbReference type="EMBL" id="GGA50274.1"/>
    </source>
</evidence>
<accession>A0A916VXS5</accession>
<dbReference type="AlphaFoldDB" id="A0A916VXS5"/>
<gene>
    <name evidence="1" type="ORF">GCM10011499_20230</name>
</gene>
<sequence>MPRHSRRNRLRHTLVKRNGRRSRIQLVNSGASLQPYPLRHEGAPLLSGIYIVDGIENAAAQPLVKGGDGRPLSAVIDGYSGLSPLKTSINIPVLT</sequence>
<comment type="caution">
    <text evidence="1">The sequence shown here is derived from an EMBL/GenBank/DDBJ whole genome shotgun (WGS) entry which is preliminary data.</text>
</comment>
<dbReference type="EMBL" id="BMKB01000003">
    <property type="protein sequence ID" value="GGA50274.1"/>
    <property type="molecule type" value="Genomic_DNA"/>
</dbReference>
<organism evidence="1 2">
    <name type="scientific">Pelagibacterium lentulum</name>
    <dbReference type="NCBI Taxonomy" id="2029865"/>
    <lineage>
        <taxon>Bacteria</taxon>
        <taxon>Pseudomonadati</taxon>
        <taxon>Pseudomonadota</taxon>
        <taxon>Alphaproteobacteria</taxon>
        <taxon>Hyphomicrobiales</taxon>
        <taxon>Devosiaceae</taxon>
        <taxon>Pelagibacterium</taxon>
    </lineage>
</organism>
<proteinExistence type="predicted"/>
<reference evidence="1 2" key="1">
    <citation type="journal article" date="2014" name="Int. J. Syst. Evol. Microbiol.">
        <title>Complete genome sequence of Corynebacterium casei LMG S-19264T (=DSM 44701T), isolated from a smear-ripened cheese.</title>
        <authorList>
            <consortium name="US DOE Joint Genome Institute (JGI-PGF)"/>
            <person name="Walter F."/>
            <person name="Albersmeier A."/>
            <person name="Kalinowski J."/>
            <person name="Ruckert C."/>
        </authorList>
    </citation>
    <scope>NUCLEOTIDE SEQUENCE [LARGE SCALE GENOMIC DNA]</scope>
    <source>
        <strain evidence="1 2">CGMCC 1.15896</strain>
    </source>
</reference>
<keyword evidence="2" id="KW-1185">Reference proteome</keyword>
<name>A0A916VXS5_9HYPH</name>